<dbReference type="Pfam" id="PF13663">
    <property type="entry name" value="DUF4148"/>
    <property type="match status" value="1"/>
</dbReference>
<organism evidence="3 4">
    <name type="scientific">Paraburkholderia solisilvae</name>
    <dbReference type="NCBI Taxonomy" id="624376"/>
    <lineage>
        <taxon>Bacteria</taxon>
        <taxon>Pseudomonadati</taxon>
        <taxon>Pseudomonadota</taxon>
        <taxon>Betaproteobacteria</taxon>
        <taxon>Burkholderiales</taxon>
        <taxon>Burkholderiaceae</taxon>
        <taxon>Paraburkholderia</taxon>
    </lineage>
</organism>
<dbReference type="RefSeq" id="WP_175110215.1">
    <property type="nucleotide sequence ID" value="NZ_CADIKF010000008.1"/>
</dbReference>
<evidence type="ECO:0000313" key="3">
    <source>
        <dbReference type="EMBL" id="CAB3752256.1"/>
    </source>
</evidence>
<accession>A0A6J5DHF1</accession>
<dbReference type="InterPro" id="IPR025421">
    <property type="entry name" value="DUF4148"/>
</dbReference>
<proteinExistence type="predicted"/>
<feature type="chain" id="PRO_5026956269" description="DUF4148 domain-containing protein" evidence="2">
    <location>
        <begin position="26"/>
        <end position="116"/>
    </location>
</feature>
<dbReference type="AlphaFoldDB" id="A0A6J5DHF1"/>
<evidence type="ECO:0000313" key="4">
    <source>
        <dbReference type="Proteomes" id="UP000494329"/>
    </source>
</evidence>
<evidence type="ECO:0000256" key="1">
    <source>
        <dbReference type="SAM" id="MobiDB-lite"/>
    </source>
</evidence>
<keyword evidence="4" id="KW-1185">Reference proteome</keyword>
<evidence type="ECO:0000256" key="2">
    <source>
        <dbReference type="SAM" id="SignalP"/>
    </source>
</evidence>
<feature type="region of interest" description="Disordered" evidence="1">
    <location>
        <begin position="44"/>
        <end position="102"/>
    </location>
</feature>
<evidence type="ECO:0008006" key="5">
    <source>
        <dbReference type="Google" id="ProtNLM"/>
    </source>
</evidence>
<feature type="signal peptide" evidence="2">
    <location>
        <begin position="1"/>
        <end position="25"/>
    </location>
</feature>
<reference evidence="3 4" key="1">
    <citation type="submission" date="2020-04" db="EMBL/GenBank/DDBJ databases">
        <authorList>
            <person name="De Canck E."/>
        </authorList>
    </citation>
    <scope>NUCLEOTIDE SEQUENCE [LARGE SCALE GENOMIC DNA]</scope>
    <source>
        <strain evidence="3 4">LMG 29739</strain>
    </source>
</reference>
<keyword evidence="2" id="KW-0732">Signal</keyword>
<dbReference type="EMBL" id="CADIKF010000008">
    <property type="protein sequence ID" value="CAB3752256.1"/>
    <property type="molecule type" value="Genomic_DNA"/>
</dbReference>
<protein>
    <recommendedName>
        <fullName evidence="5">DUF4148 domain-containing protein</fullName>
    </recommendedName>
</protein>
<sequence length="116" mass="12383">MKLLATLTMSAAVLASTTVFTHAFAQEQTRAEVRQELIQAENNGSRFIADASYEDTDPSNQDQVTREKAQQPGSGEGAGMAGMNQSGRRTAMPDAASSRQQACVGPVSYCNLYFGS</sequence>
<dbReference type="Proteomes" id="UP000494329">
    <property type="component" value="Unassembled WGS sequence"/>
</dbReference>
<gene>
    <name evidence="3" type="ORF">LMG29739_01478</name>
</gene>
<name>A0A6J5DHF1_9BURK</name>